<dbReference type="RefSeq" id="YP_009778022.1">
    <property type="nucleotide sequence ID" value="NC_047709.1"/>
</dbReference>
<protein>
    <submittedName>
        <fullName evidence="2">Putative carbohydrate binding domain containing protein</fullName>
    </submittedName>
</protein>
<evidence type="ECO:0000313" key="3">
    <source>
        <dbReference type="Proteomes" id="UP000505248"/>
    </source>
</evidence>
<evidence type="ECO:0000256" key="1">
    <source>
        <dbReference type="SAM" id="MobiDB-lite"/>
    </source>
</evidence>
<dbReference type="Proteomes" id="UP000505248">
    <property type="component" value="Segment"/>
</dbReference>
<dbReference type="KEGG" id="vg:55412112"/>
<evidence type="ECO:0000313" key="2">
    <source>
        <dbReference type="EMBL" id="BAQ93964.1"/>
    </source>
</evidence>
<organism evidence="2 3">
    <name type="scientific">uncultured phage_MedDCM-OCT-S45-C4</name>
    <dbReference type="NCBI Taxonomy" id="2740801"/>
    <lineage>
        <taxon>Viruses</taxon>
        <taxon>Duplodnaviria</taxon>
        <taxon>Heunggongvirae</taxon>
        <taxon>Uroviricota</taxon>
        <taxon>Caudoviricetes</taxon>
        <taxon>Autographivirales</taxon>
        <taxon>Ashivirus</taxon>
        <taxon>Ashivirus S45C4</taxon>
    </lineage>
</organism>
<name>A0A6S4PL66_9CAUD</name>
<accession>A0A6S4PL66</accession>
<dbReference type="EMBL" id="AP013538">
    <property type="protein sequence ID" value="BAQ93964.1"/>
    <property type="molecule type" value="Genomic_DNA"/>
</dbReference>
<sequence>MSTIKVNKIENTATTDGGVAIDATGHVTVDGVQLPTAGALSNRNLIINGAMQVAQRGTSSTDTGYRTVDRISHFNGGTNENPTYAQADVASGTTPYTLGFRKSFKITNGNQTGGADAGDYIHFVYKVEAQDLANSGWNYASSSSFITLSFWVKSSVSQNFYGYLLTSDGSTRSFAFETGSLTANTWTKVTVVVPGNSNLTFNNDTGNGLEIDFSAFRGTNFTGAAGTVGSWVSFTSSQRHPDCTSTWYTTNDATFEVTGVQLEVGEKATPFEHRSFGDELARCQRYFCKSFNYTTAPANGITGDGEHQIQLVASGDPQIVVYWPVQMRADPTVSLYNPRSGGASGQWSTNLSDSSNTRSFSQTPVKTIIDNTDNSLSATYWRIAWSASAEL</sequence>
<keyword evidence="3" id="KW-1185">Reference proteome</keyword>
<proteinExistence type="predicted"/>
<feature type="region of interest" description="Disordered" evidence="1">
    <location>
        <begin position="339"/>
        <end position="358"/>
    </location>
</feature>
<feature type="compositionally biased region" description="Polar residues" evidence="1">
    <location>
        <begin position="345"/>
        <end position="358"/>
    </location>
</feature>
<reference evidence="2 3" key="1">
    <citation type="journal article" date="2013" name="PLoS Genet.">
        <title>Expanding the Marine Virosphere Using Metagenomics.</title>
        <authorList>
            <person name="Mizuno C.M."/>
            <person name="Rodriguez-Valera F."/>
            <person name="Kimes N.E."/>
            <person name="Ghai R."/>
        </authorList>
    </citation>
    <scope>NUCLEOTIDE SEQUENCE [LARGE SCALE GENOMIC DNA]</scope>
    <source>
        <strain evidence="2">UvMED-CGR-U-MedDCM-OCT-S45-C4</strain>
    </source>
</reference>
<dbReference type="GeneID" id="55412112"/>